<feature type="domain" description="Integrase catalytic" evidence="2">
    <location>
        <begin position="164"/>
        <end position="322"/>
    </location>
</feature>
<reference evidence="3" key="1">
    <citation type="submission" date="2020-07" db="EMBL/GenBank/DDBJ databases">
        <authorList>
            <person name="Ferguson B K."/>
        </authorList>
    </citation>
    <scope>NUCLEOTIDE SEQUENCE</scope>
    <source>
        <strain evidence="3">L06</strain>
    </source>
</reference>
<dbReference type="GO" id="GO:0003676">
    <property type="term" value="F:nucleic acid binding"/>
    <property type="evidence" value="ECO:0007669"/>
    <property type="project" value="InterPro"/>
</dbReference>
<dbReference type="InterPro" id="IPR001584">
    <property type="entry name" value="Integrase_cat-core"/>
</dbReference>
<dbReference type="EC" id="2.7.7.49" evidence="1"/>
<dbReference type="InterPro" id="IPR036397">
    <property type="entry name" value="RNaseH_sf"/>
</dbReference>
<dbReference type="SUPFAM" id="SSF53098">
    <property type="entry name" value="Ribonuclease H-like"/>
    <property type="match status" value="1"/>
</dbReference>
<dbReference type="AlphaFoldDB" id="A0A6V7JG03"/>
<dbReference type="Gene3D" id="1.10.340.70">
    <property type="match status" value="1"/>
</dbReference>
<dbReference type="Pfam" id="PF00665">
    <property type="entry name" value="rve"/>
    <property type="match status" value="1"/>
</dbReference>
<dbReference type="InterPro" id="IPR050951">
    <property type="entry name" value="Retrovirus_Pol_polyprotein"/>
</dbReference>
<accession>A0A6V7JG03</accession>
<name>A0A6V7JG03_9HYME</name>
<dbReference type="InterPro" id="IPR012337">
    <property type="entry name" value="RNaseH-like_sf"/>
</dbReference>
<organism evidence="3">
    <name type="scientific">Bracon brevicornis</name>
    <dbReference type="NCBI Taxonomy" id="1563983"/>
    <lineage>
        <taxon>Eukaryota</taxon>
        <taxon>Metazoa</taxon>
        <taxon>Ecdysozoa</taxon>
        <taxon>Arthropoda</taxon>
        <taxon>Hexapoda</taxon>
        <taxon>Insecta</taxon>
        <taxon>Pterygota</taxon>
        <taxon>Neoptera</taxon>
        <taxon>Endopterygota</taxon>
        <taxon>Hymenoptera</taxon>
        <taxon>Apocrita</taxon>
        <taxon>Ichneumonoidea</taxon>
        <taxon>Braconidae</taxon>
        <taxon>Braconinae</taxon>
        <taxon>Bracon</taxon>
    </lineage>
</organism>
<dbReference type="GO" id="GO:0015074">
    <property type="term" value="P:DNA integration"/>
    <property type="evidence" value="ECO:0007669"/>
    <property type="project" value="InterPro"/>
</dbReference>
<evidence type="ECO:0000313" key="3">
    <source>
        <dbReference type="EMBL" id="CAD1551181.1"/>
    </source>
</evidence>
<dbReference type="InterPro" id="IPR041588">
    <property type="entry name" value="Integrase_H2C2"/>
</dbReference>
<dbReference type="EMBL" id="CADCXW020000016">
    <property type="protein sequence ID" value="CAD1551181.1"/>
    <property type="molecule type" value="Genomic_DNA"/>
</dbReference>
<dbReference type="Pfam" id="PF17921">
    <property type="entry name" value="Integrase_H2C2"/>
    <property type="match status" value="1"/>
</dbReference>
<dbReference type="PANTHER" id="PTHR37984:SF5">
    <property type="entry name" value="PROTEIN NYNRIN-LIKE"/>
    <property type="match status" value="1"/>
</dbReference>
<dbReference type="PROSITE" id="PS50994">
    <property type="entry name" value="INTEGRASE"/>
    <property type="match status" value="1"/>
</dbReference>
<dbReference type="FunFam" id="1.10.340.70:FF:000001">
    <property type="entry name" value="Retrovirus-related Pol polyprotein from transposon gypsy-like Protein"/>
    <property type="match status" value="1"/>
</dbReference>
<evidence type="ECO:0000256" key="1">
    <source>
        <dbReference type="ARBA" id="ARBA00012493"/>
    </source>
</evidence>
<dbReference type="GO" id="GO:0003964">
    <property type="term" value="F:RNA-directed DNA polymerase activity"/>
    <property type="evidence" value="ECO:0007669"/>
    <property type="project" value="UniProtKB-EC"/>
</dbReference>
<proteinExistence type="predicted"/>
<dbReference type="PANTHER" id="PTHR37984">
    <property type="entry name" value="PROTEIN CBG26694"/>
    <property type="match status" value="1"/>
</dbReference>
<protein>
    <recommendedName>
        <fullName evidence="1">RNA-directed DNA polymerase</fullName>
        <ecNumber evidence="1">2.7.7.49</ecNumber>
    </recommendedName>
</protein>
<gene>
    <name evidence="3" type="ORF">BBRV_LOCUS52077</name>
</gene>
<dbReference type="Gene3D" id="3.30.420.10">
    <property type="entry name" value="Ribonuclease H-like superfamily/Ribonuclease H"/>
    <property type="match status" value="1"/>
</dbReference>
<evidence type="ECO:0000259" key="2">
    <source>
        <dbReference type="PROSITE" id="PS50994"/>
    </source>
</evidence>
<sequence length="419" mass="48558">MEYNFTIIHRKGALHHVPDALSRSPEGLGNDDETIQKILESKDKWYDKKFRNALRAPDLFPDWRVEEGKLYTHRPSDYISLEMEDLDAWKLVVPRDLRNQVISQCHKLPQSGHLGADKTYHRVYNSYFWPDMYRDIVKFVSSCLVCQKCKTENATPRGLMGRRTVEEPWTTVDADVIGSITPSEAGHCYALVLQYLFTKWVEIFPLRKASGKTIRACVEKEVIFRWGTPRVFFLDNGTEFVNKDIKSLIEATGMKHMTSPKYHPQVNPVERVNRVLKMMLRAFMKSDHREWDIHLQEFRFAYKTAFHSSLQTTPAFINLGREPSSAISLRRKLEGDVEIVPRQPQEWLDRMKRLDILGKTIVHAMNEASNRQAHYYNLPHRQSEFNIGDLVMSRTHPLSSAAKKFSAALVPPVDGPFVI</sequence>